<dbReference type="Pfam" id="PF02458">
    <property type="entry name" value="Transferase"/>
    <property type="match status" value="1"/>
</dbReference>
<gene>
    <name evidence="4" type="ORF">RJT34_31650</name>
</gene>
<keyword evidence="5" id="KW-1185">Reference proteome</keyword>
<evidence type="ECO:0000256" key="1">
    <source>
        <dbReference type="ARBA" id="ARBA00009861"/>
    </source>
</evidence>
<evidence type="ECO:0000256" key="3">
    <source>
        <dbReference type="ARBA" id="ARBA00023315"/>
    </source>
</evidence>
<evidence type="ECO:0000256" key="2">
    <source>
        <dbReference type="ARBA" id="ARBA00022679"/>
    </source>
</evidence>
<name>A0AAN9EUL8_CLITE</name>
<evidence type="ECO:0000313" key="5">
    <source>
        <dbReference type="Proteomes" id="UP001359559"/>
    </source>
</evidence>
<evidence type="ECO:0000313" key="4">
    <source>
        <dbReference type="EMBL" id="KAK7264047.1"/>
    </source>
</evidence>
<dbReference type="InterPro" id="IPR023213">
    <property type="entry name" value="CAT-like_dom_sf"/>
</dbReference>
<dbReference type="GO" id="GO:0016746">
    <property type="term" value="F:acyltransferase activity"/>
    <property type="evidence" value="ECO:0007669"/>
    <property type="project" value="UniProtKB-KW"/>
</dbReference>
<dbReference type="Gene3D" id="3.30.559.10">
    <property type="entry name" value="Chloramphenicol acetyltransferase-like domain"/>
    <property type="match status" value="2"/>
</dbReference>
<comment type="similarity">
    <text evidence="1">Belongs to the plant acyltransferase family.</text>
</comment>
<organism evidence="4 5">
    <name type="scientific">Clitoria ternatea</name>
    <name type="common">Butterfly pea</name>
    <dbReference type="NCBI Taxonomy" id="43366"/>
    <lineage>
        <taxon>Eukaryota</taxon>
        <taxon>Viridiplantae</taxon>
        <taxon>Streptophyta</taxon>
        <taxon>Embryophyta</taxon>
        <taxon>Tracheophyta</taxon>
        <taxon>Spermatophyta</taxon>
        <taxon>Magnoliopsida</taxon>
        <taxon>eudicotyledons</taxon>
        <taxon>Gunneridae</taxon>
        <taxon>Pentapetalae</taxon>
        <taxon>rosids</taxon>
        <taxon>fabids</taxon>
        <taxon>Fabales</taxon>
        <taxon>Fabaceae</taxon>
        <taxon>Papilionoideae</taxon>
        <taxon>50 kb inversion clade</taxon>
        <taxon>NPAAA clade</taxon>
        <taxon>indigoferoid/millettioid clade</taxon>
        <taxon>Phaseoleae</taxon>
        <taxon>Clitoria</taxon>
    </lineage>
</organism>
<keyword evidence="2" id="KW-0808">Transferase</keyword>
<protein>
    <submittedName>
        <fullName evidence="4">Uncharacterized protein</fullName>
    </submittedName>
</protein>
<dbReference type="PANTHER" id="PTHR31623:SF79">
    <property type="entry name" value="SALUTARIDINOL 7-O-ACETYLTRANSFERASE"/>
    <property type="match status" value="1"/>
</dbReference>
<proteinExistence type="inferred from homology"/>
<keyword evidence="3" id="KW-0012">Acyltransferase</keyword>
<comment type="caution">
    <text evidence="4">The sequence shown here is derived from an EMBL/GenBank/DDBJ whole genome shotgun (WGS) entry which is preliminary data.</text>
</comment>
<reference evidence="4 5" key="1">
    <citation type="submission" date="2024-01" db="EMBL/GenBank/DDBJ databases">
        <title>The genomes of 5 underutilized Papilionoideae crops provide insights into root nodulation and disease resistance.</title>
        <authorList>
            <person name="Yuan L."/>
        </authorList>
    </citation>
    <scope>NUCLEOTIDE SEQUENCE [LARGE SCALE GENOMIC DNA]</scope>
    <source>
        <strain evidence="4">LY-2023</strain>
        <tissue evidence="4">Leaf</tissue>
    </source>
</reference>
<dbReference type="PANTHER" id="PTHR31623">
    <property type="entry name" value="F21J9.9"/>
    <property type="match status" value="1"/>
</dbReference>
<dbReference type="EMBL" id="JAYKXN010000008">
    <property type="protein sequence ID" value="KAK7264047.1"/>
    <property type="molecule type" value="Genomic_DNA"/>
</dbReference>
<dbReference type="Proteomes" id="UP001359559">
    <property type="component" value="Unassembled WGS sequence"/>
</dbReference>
<dbReference type="AlphaFoldDB" id="A0AAN9EUL8"/>
<sequence>MEAKVESLSKQTIKPSYPTPHHLKYYKRCFFDQLNLQTYIPIILFYPASKVTTYGTGFSSSYEKLKSSLSDVLTLYYPFCGRAKGNDSIECNDAGVLFNQARVPISLTEILENPQTNVLKQFMPIDPFEPVAEEEERVMMAVQVTELKCGAMALCFCGSHVVADGATMSSFLKAWVGIANGSGSGSGSGSGNGNPVTKPHLEASKLFPPIDFKVSFPLRSGGDKGATLVGMRLVFDEENMSRLKAKFQDFNPTGVEALTAVMWKSFMDVAKSSEQKVFESFITQVVNIRSHLEPPLPENCVGNIVLAAITPAVVAEVAELRDLALLVRNAIRHVVENYVKELVEANGGFDVLMKTAKIGMSMASKGNRWFMFTSWTKFHLHEADFGWGKPTWACTIPAPAKDFVILLPSICGKGIEALVTLTEEDAVKFECHQELLQYANVSRVS</sequence>
<accession>A0AAN9EUL8</accession>